<dbReference type="PROSITE" id="PS51819">
    <property type="entry name" value="VOC"/>
    <property type="match status" value="1"/>
</dbReference>
<dbReference type="Pfam" id="PF00903">
    <property type="entry name" value="Glyoxalase"/>
    <property type="match status" value="1"/>
</dbReference>
<comment type="caution">
    <text evidence="2">The sequence shown here is derived from an EMBL/GenBank/DDBJ whole genome shotgun (WGS) entry which is preliminary data.</text>
</comment>
<evidence type="ECO:0000313" key="3">
    <source>
        <dbReference type="Proteomes" id="UP000053244"/>
    </source>
</evidence>
<proteinExistence type="predicted"/>
<dbReference type="Proteomes" id="UP000053244">
    <property type="component" value="Unassembled WGS sequence"/>
</dbReference>
<feature type="domain" description="VOC" evidence="1">
    <location>
        <begin position="2"/>
        <end position="111"/>
    </location>
</feature>
<reference evidence="2 3" key="1">
    <citation type="submission" date="2015-10" db="EMBL/GenBank/DDBJ databases">
        <authorList>
            <person name="Gilbert D.G."/>
        </authorList>
    </citation>
    <scope>NUCLEOTIDE SEQUENCE [LARGE SCALE GENOMIC DNA]</scope>
    <source>
        <strain evidence="2 3">NRRL B-16712</strain>
    </source>
</reference>
<accession>A0A101JPP8</accession>
<dbReference type="EMBL" id="LLZH01000235">
    <property type="protein sequence ID" value="KUL30722.1"/>
    <property type="molecule type" value="Genomic_DNA"/>
</dbReference>
<dbReference type="AlphaFoldDB" id="A0A101JPP8"/>
<dbReference type="InterPro" id="IPR037523">
    <property type="entry name" value="VOC_core"/>
</dbReference>
<dbReference type="InterPro" id="IPR004360">
    <property type="entry name" value="Glyas_Fos-R_dOase_dom"/>
</dbReference>
<name>A0A101JPP8_9ACTN</name>
<gene>
    <name evidence="2" type="ORF">ADL15_24040</name>
</gene>
<evidence type="ECO:0000313" key="2">
    <source>
        <dbReference type="EMBL" id="KUL30722.1"/>
    </source>
</evidence>
<dbReference type="RefSeq" id="WP_067695469.1">
    <property type="nucleotide sequence ID" value="NZ_LLZH01000235.1"/>
</dbReference>
<dbReference type="Gene3D" id="3.10.180.10">
    <property type="entry name" value="2,3-Dihydroxybiphenyl 1,2-Dioxygenase, domain 1"/>
    <property type="match status" value="1"/>
</dbReference>
<dbReference type="OrthoDB" id="9798201at2"/>
<protein>
    <submittedName>
        <fullName evidence="2">Glyoxalase</fullName>
    </submittedName>
</protein>
<sequence>MNLVSIRAITDDTARLIAFYEQVTGIKANQITPEFAEITTGAATLAIASTRTVPESVKADEKIVEFLVDDVDAVHERLDAAVLLPPTTMPWGNRSMLLRDPSGTLVNLFTPVAPAAIAKFARFQ</sequence>
<dbReference type="InterPro" id="IPR029068">
    <property type="entry name" value="Glyas_Bleomycin-R_OHBP_Dase"/>
</dbReference>
<organism evidence="2 3">
    <name type="scientific">Actinoplanes awajinensis subsp. mycoplanecinus</name>
    <dbReference type="NCBI Taxonomy" id="135947"/>
    <lineage>
        <taxon>Bacteria</taxon>
        <taxon>Bacillati</taxon>
        <taxon>Actinomycetota</taxon>
        <taxon>Actinomycetes</taxon>
        <taxon>Micromonosporales</taxon>
        <taxon>Micromonosporaceae</taxon>
        <taxon>Actinoplanes</taxon>
    </lineage>
</organism>
<keyword evidence="3" id="KW-1185">Reference proteome</keyword>
<evidence type="ECO:0000259" key="1">
    <source>
        <dbReference type="PROSITE" id="PS51819"/>
    </source>
</evidence>
<dbReference type="SUPFAM" id="SSF54593">
    <property type="entry name" value="Glyoxalase/Bleomycin resistance protein/Dihydroxybiphenyl dioxygenase"/>
    <property type="match status" value="1"/>
</dbReference>